<keyword evidence="7" id="KW-1185">Reference proteome</keyword>
<dbReference type="Proteomes" id="UP001304769">
    <property type="component" value="Unassembled WGS sequence"/>
</dbReference>
<evidence type="ECO:0000313" key="6">
    <source>
        <dbReference type="EMBL" id="MEA5454451.1"/>
    </source>
</evidence>
<protein>
    <submittedName>
        <fullName evidence="6">LysR family transcriptional regulator</fullName>
    </submittedName>
</protein>
<feature type="domain" description="HTH lysR-type" evidence="5">
    <location>
        <begin position="6"/>
        <end position="63"/>
    </location>
</feature>
<dbReference type="EMBL" id="JAYGGQ010000003">
    <property type="protein sequence ID" value="MEA5454451.1"/>
    <property type="molecule type" value="Genomic_DNA"/>
</dbReference>
<dbReference type="InterPro" id="IPR000847">
    <property type="entry name" value="LysR_HTH_N"/>
</dbReference>
<dbReference type="PANTHER" id="PTHR30126">
    <property type="entry name" value="HTH-TYPE TRANSCRIPTIONAL REGULATOR"/>
    <property type="match status" value="1"/>
</dbReference>
<accession>A0ABU5T4P3</accession>
<keyword evidence="4" id="KW-0804">Transcription</keyword>
<evidence type="ECO:0000256" key="1">
    <source>
        <dbReference type="ARBA" id="ARBA00009437"/>
    </source>
</evidence>
<dbReference type="SUPFAM" id="SSF46785">
    <property type="entry name" value="Winged helix' DNA-binding domain"/>
    <property type="match status" value="1"/>
</dbReference>
<dbReference type="PANTHER" id="PTHR30126:SF39">
    <property type="entry name" value="HTH-TYPE TRANSCRIPTIONAL REGULATOR CYSL"/>
    <property type="match status" value="1"/>
</dbReference>
<dbReference type="InterPro" id="IPR036390">
    <property type="entry name" value="WH_DNA-bd_sf"/>
</dbReference>
<evidence type="ECO:0000256" key="4">
    <source>
        <dbReference type="ARBA" id="ARBA00023163"/>
    </source>
</evidence>
<proteinExistence type="inferred from homology"/>
<dbReference type="SUPFAM" id="SSF53850">
    <property type="entry name" value="Periplasmic binding protein-like II"/>
    <property type="match status" value="1"/>
</dbReference>
<organism evidence="6 7">
    <name type="scientific">Sinomonas terricola</name>
    <dbReference type="NCBI Taxonomy" id="3110330"/>
    <lineage>
        <taxon>Bacteria</taxon>
        <taxon>Bacillati</taxon>
        <taxon>Actinomycetota</taxon>
        <taxon>Actinomycetes</taxon>
        <taxon>Micrococcales</taxon>
        <taxon>Micrococcaceae</taxon>
        <taxon>Sinomonas</taxon>
    </lineage>
</organism>
<evidence type="ECO:0000256" key="2">
    <source>
        <dbReference type="ARBA" id="ARBA00023015"/>
    </source>
</evidence>
<evidence type="ECO:0000259" key="5">
    <source>
        <dbReference type="PROSITE" id="PS50931"/>
    </source>
</evidence>
<evidence type="ECO:0000256" key="3">
    <source>
        <dbReference type="ARBA" id="ARBA00023125"/>
    </source>
</evidence>
<dbReference type="InterPro" id="IPR036388">
    <property type="entry name" value="WH-like_DNA-bd_sf"/>
</dbReference>
<dbReference type="Pfam" id="PF00126">
    <property type="entry name" value="HTH_1"/>
    <property type="match status" value="1"/>
</dbReference>
<sequence>MSVRDWDLRQFRLLDALARRGSIGAAARETGMAQPNASRLLEQMERSAGFALARRTPRGTELTDRGRVVAGLAAEVLEAAESVVRAVDALERERGALHVCASMTVAEHLMPQWLAAAQQRLPGVSVTLDVGNSDEVFERLRTGAADLGFVEGPTVQTGFRYLDVARDELVVIVRPGHPWADDGDIRPEAIAAAGLVVREPGSGTRQTTDRALAPYGSGSRFEVGSNAALAASVAAGLGPGVVSRLAVQLALRSGRLAEAHTPNLRLGRVLRAVWSAASPLSRSAQDFLGLVATVA</sequence>
<comment type="caution">
    <text evidence="6">The sequence shown here is derived from an EMBL/GenBank/DDBJ whole genome shotgun (WGS) entry which is preliminary data.</text>
</comment>
<dbReference type="RefSeq" id="WP_323278279.1">
    <property type="nucleotide sequence ID" value="NZ_JAYGGQ010000003.1"/>
</dbReference>
<dbReference type="InterPro" id="IPR005119">
    <property type="entry name" value="LysR_subst-bd"/>
</dbReference>
<dbReference type="Pfam" id="PF03466">
    <property type="entry name" value="LysR_substrate"/>
    <property type="match status" value="1"/>
</dbReference>
<comment type="similarity">
    <text evidence="1">Belongs to the LysR transcriptional regulatory family.</text>
</comment>
<dbReference type="Gene3D" id="3.40.190.10">
    <property type="entry name" value="Periplasmic binding protein-like II"/>
    <property type="match status" value="2"/>
</dbReference>
<dbReference type="Gene3D" id="1.10.10.10">
    <property type="entry name" value="Winged helix-like DNA-binding domain superfamily/Winged helix DNA-binding domain"/>
    <property type="match status" value="1"/>
</dbReference>
<evidence type="ECO:0000313" key="7">
    <source>
        <dbReference type="Proteomes" id="UP001304769"/>
    </source>
</evidence>
<reference evidence="6 7" key="1">
    <citation type="submission" date="2023-12" db="EMBL/GenBank/DDBJ databases">
        <title>Sinomonas terricola sp. nov, isolated from litchi orchard soil in Guangdong, PR China.</title>
        <authorList>
            <person name="Jiaxin W."/>
            <person name="Yang Z."/>
            <person name="Honghui Z."/>
        </authorList>
    </citation>
    <scope>NUCLEOTIDE SEQUENCE [LARGE SCALE GENOMIC DNA]</scope>
    <source>
        <strain evidence="6 7">JGH33</strain>
    </source>
</reference>
<name>A0ABU5T4P3_9MICC</name>
<keyword evidence="2" id="KW-0805">Transcription regulation</keyword>
<keyword evidence="3" id="KW-0238">DNA-binding</keyword>
<dbReference type="PROSITE" id="PS50931">
    <property type="entry name" value="HTH_LYSR"/>
    <property type="match status" value="1"/>
</dbReference>
<gene>
    <name evidence="6" type="ORF">SPF06_06930</name>
</gene>